<dbReference type="AlphaFoldDB" id="A0AAE4Z6D1"/>
<dbReference type="InterPro" id="IPR051541">
    <property type="entry name" value="PTS_SugarTrans_NitroReg"/>
</dbReference>
<protein>
    <submittedName>
        <fullName evidence="2">PTS sugar transporter subunit IIA</fullName>
    </submittedName>
</protein>
<reference evidence="2 3" key="1">
    <citation type="submission" date="2020-01" db="EMBL/GenBank/DDBJ databases">
        <title>Genomes assembled from Gulf of Kutch pelagic sediment metagenomes.</title>
        <authorList>
            <person name="Chandrashekar M."/>
            <person name="Mahajan M.S."/>
            <person name="Dave K.J."/>
            <person name="Vatsa P."/>
            <person name="Nathani N.M."/>
        </authorList>
    </citation>
    <scope>NUCLEOTIDE SEQUENCE [LARGE SCALE GENOMIC DNA]</scope>
    <source>
        <strain evidence="2">KS3-K002</strain>
    </source>
</reference>
<dbReference type="PROSITE" id="PS00372">
    <property type="entry name" value="PTS_EIIA_TYPE_2_HIS"/>
    <property type="match status" value="1"/>
</dbReference>
<name>A0AAE4Z6D1_9BACT</name>
<accession>A0AAE4Z6D1</accession>
<keyword evidence="2" id="KW-0813">Transport</keyword>
<dbReference type="EMBL" id="JAACAK010000046">
    <property type="protein sequence ID" value="NIR74615.1"/>
    <property type="molecule type" value="Genomic_DNA"/>
</dbReference>
<dbReference type="InterPro" id="IPR016152">
    <property type="entry name" value="PTrfase/Anion_transptr"/>
</dbReference>
<gene>
    <name evidence="2" type="ORF">GWO12_05825</name>
</gene>
<dbReference type="CDD" id="cd00211">
    <property type="entry name" value="PTS_IIA_fru"/>
    <property type="match status" value="1"/>
</dbReference>
<evidence type="ECO:0000313" key="3">
    <source>
        <dbReference type="Proteomes" id="UP000702544"/>
    </source>
</evidence>
<proteinExistence type="predicted"/>
<dbReference type="InterPro" id="IPR002178">
    <property type="entry name" value="PTS_EIIA_type-2_dom"/>
</dbReference>
<sequence>MSHLLAPERVRVPLQAGDKEGILLELVELLATSCGLGSQRDDLYGAVLERERVLSTGIGDGVALPHAKFAGLAELAMAAGVSREPLDFGALDGRPVQLLFLIVAPETATGAHVRVLARISRLMRDGALRDRLCSAEDEKAFIDALAAAEHAT</sequence>
<organism evidence="2 3">
    <name type="scientific">Candidatus Kutchimonas denitrificans</name>
    <dbReference type="NCBI Taxonomy" id="3056748"/>
    <lineage>
        <taxon>Bacteria</taxon>
        <taxon>Pseudomonadati</taxon>
        <taxon>Gemmatimonadota</taxon>
        <taxon>Gemmatimonadia</taxon>
        <taxon>Candidatus Palauibacterales</taxon>
        <taxon>Candidatus Palauibacteraceae</taxon>
        <taxon>Candidatus Kutchimonas</taxon>
    </lineage>
</organism>
<dbReference type="SUPFAM" id="SSF55804">
    <property type="entry name" value="Phoshotransferase/anion transport protein"/>
    <property type="match status" value="1"/>
</dbReference>
<evidence type="ECO:0000313" key="2">
    <source>
        <dbReference type="EMBL" id="NIR74615.1"/>
    </source>
</evidence>
<feature type="domain" description="PTS EIIA type-2" evidence="1">
    <location>
        <begin position="3"/>
        <end position="148"/>
    </location>
</feature>
<dbReference type="Pfam" id="PF00359">
    <property type="entry name" value="PTS_EIIA_2"/>
    <property type="match status" value="1"/>
</dbReference>
<comment type="caution">
    <text evidence="2">The sequence shown here is derived from an EMBL/GenBank/DDBJ whole genome shotgun (WGS) entry which is preliminary data.</text>
</comment>
<keyword evidence="2" id="KW-0762">Sugar transport</keyword>
<dbReference type="PANTHER" id="PTHR47738">
    <property type="entry name" value="PTS SYSTEM FRUCTOSE-LIKE EIIA COMPONENT-RELATED"/>
    <property type="match status" value="1"/>
</dbReference>
<dbReference type="PROSITE" id="PS51094">
    <property type="entry name" value="PTS_EIIA_TYPE_2"/>
    <property type="match status" value="1"/>
</dbReference>
<evidence type="ECO:0000259" key="1">
    <source>
        <dbReference type="PROSITE" id="PS51094"/>
    </source>
</evidence>
<dbReference type="Gene3D" id="3.40.930.10">
    <property type="entry name" value="Mannitol-specific EII, Chain A"/>
    <property type="match status" value="1"/>
</dbReference>
<dbReference type="Proteomes" id="UP000702544">
    <property type="component" value="Unassembled WGS sequence"/>
</dbReference>